<accession>A0ABP5ITV6</accession>
<dbReference type="EC" id="4.2.1.3" evidence="6"/>
<evidence type="ECO:0000256" key="5">
    <source>
        <dbReference type="ARBA" id="ARBA00023014"/>
    </source>
</evidence>
<evidence type="ECO:0000256" key="6">
    <source>
        <dbReference type="RuleBase" id="RU361275"/>
    </source>
</evidence>
<sequence>MSNVDSFKSKSALEVNGKSYEIFRLNQVEGSEKLPYSLKVLLENLLRTEDGANITADHIRTLANWDATADPSHEIQFTPARVVMQDFTGVPCIVDLATMREAVKELGGDPDKVNPLAPAELVIDHSVQIDSFGNANAIERNMDIEYQRNGERYQFLRWGQTAFDDFKVVPPGMGIVHQVNIEYLARVVMAREVDGVTRAYPDTLVGTDSHTTMVNGLGVLGWGVGGIEAEAAMLGQPVSMLIPRVVGFKLTGEIPSGVTATDVVLTITDMLRKHGVVGKFVEFYGKGVSSVPLANRATIGNMSPEFGSTAAIFPIDEVTVDYLRLTGRSQEQIDLVEAYAKEQGLWHNPDEEVAYSEYLELDLSTVVPSISGPKRPQDRIQLSDAKSQFAKDIHNYSQPGDEAKSAPVSMPDGREFELANGAVAIASITSCTNTSNPSVMMAAGLLARKAREKGLSSKPWVKTSIAPGSRVVTEYYEKAGLIPDLEALNFYVVGYGCATCIGNSGPLEDEISQSIQDNDLSVTAVLSGNRNFEGRISPDVKMNYLASPPLVIAYALAGTMDFDFESQPLGQDQDGNDVYLKDVWPSPEEVEALIDSSISTEMFTGEYGSIFDGDERWQQIDTPTGNVFEWDEKSTYVRKPPYFEGMTLETSPVKDISGARVLAKLGDSVTTDHISPAGSFKADTPAGKYLVANGVERKDFNSYGSRRGNHEVMIRGTFANIRLQNQLLDGVQGGFTRDFTQEGGPQTTIYDASVNYQAAGIPLVVLGGKEYGSGSSRDWAAKGTKLLGVAAVIAESFERIHRSNLIGMGVLPLQFPAGESAESLGLDGTETFSITGVEQLNEGTTPSTVKVTATKADGTTVEFDGVVRIDTPGEADYYRNGGILQYVLRQLATS</sequence>
<dbReference type="Pfam" id="PF00330">
    <property type="entry name" value="Aconitase"/>
    <property type="match status" value="1"/>
</dbReference>
<comment type="catalytic activity">
    <reaction evidence="6">
        <text>citrate = D-threo-isocitrate</text>
        <dbReference type="Rhea" id="RHEA:10336"/>
        <dbReference type="ChEBI" id="CHEBI:15562"/>
        <dbReference type="ChEBI" id="CHEBI:16947"/>
        <dbReference type="EC" id="4.2.1.3"/>
    </reaction>
</comment>
<dbReference type="Pfam" id="PF00694">
    <property type="entry name" value="Aconitase_C"/>
    <property type="match status" value="1"/>
</dbReference>
<dbReference type="InterPro" id="IPR036008">
    <property type="entry name" value="Aconitase_4Fe-4S_dom"/>
</dbReference>
<dbReference type="Gene3D" id="6.10.190.10">
    <property type="match status" value="1"/>
</dbReference>
<dbReference type="InterPro" id="IPR018136">
    <property type="entry name" value="Aconitase_4Fe-4S_BS"/>
</dbReference>
<dbReference type="EMBL" id="BAAAPZ010000019">
    <property type="protein sequence ID" value="GAA2106364.1"/>
    <property type="molecule type" value="Genomic_DNA"/>
</dbReference>
<organism evidence="9 10">
    <name type="scientific">Brevibacterium salitolerans</name>
    <dbReference type="NCBI Taxonomy" id="1403566"/>
    <lineage>
        <taxon>Bacteria</taxon>
        <taxon>Bacillati</taxon>
        <taxon>Actinomycetota</taxon>
        <taxon>Actinomycetes</taxon>
        <taxon>Micrococcales</taxon>
        <taxon>Brevibacteriaceae</taxon>
        <taxon>Brevibacterium</taxon>
    </lineage>
</organism>
<dbReference type="Proteomes" id="UP001500984">
    <property type="component" value="Unassembled WGS sequence"/>
</dbReference>
<dbReference type="Gene3D" id="3.20.19.10">
    <property type="entry name" value="Aconitase, domain 4"/>
    <property type="match status" value="1"/>
</dbReference>
<keyword evidence="6" id="KW-0456">Lyase</keyword>
<dbReference type="InterPro" id="IPR015931">
    <property type="entry name" value="Acnase/IPM_dHydase_lsu_aba_1/3"/>
</dbReference>
<evidence type="ECO:0000313" key="9">
    <source>
        <dbReference type="EMBL" id="GAA2106364.1"/>
    </source>
</evidence>
<dbReference type="InterPro" id="IPR044137">
    <property type="entry name" value="AcnA_IRP_Swivel"/>
</dbReference>
<dbReference type="PANTHER" id="PTHR11670">
    <property type="entry name" value="ACONITASE/IRON-RESPONSIVE ELEMENT FAMILY MEMBER"/>
    <property type="match status" value="1"/>
</dbReference>
<gene>
    <name evidence="9" type="ORF">GCM10009823_32390</name>
</gene>
<name>A0ABP5ITV6_9MICO</name>
<comment type="similarity">
    <text evidence="2 6">Belongs to the aconitase/IPM isomerase family.</text>
</comment>
<proteinExistence type="inferred from homology"/>
<dbReference type="InterPro" id="IPR001030">
    <property type="entry name" value="Acoase/IPM_deHydtase_lsu_aba"/>
</dbReference>
<feature type="domain" description="Aconitase A/isopropylmalate dehydratase small subunit swivel" evidence="8">
    <location>
        <begin position="688"/>
        <end position="817"/>
    </location>
</feature>
<evidence type="ECO:0000259" key="8">
    <source>
        <dbReference type="Pfam" id="PF00694"/>
    </source>
</evidence>
<keyword evidence="4 6" id="KW-0408">Iron</keyword>
<evidence type="ECO:0000313" key="10">
    <source>
        <dbReference type="Proteomes" id="UP001500984"/>
    </source>
</evidence>
<dbReference type="RefSeq" id="WP_344338559.1">
    <property type="nucleotide sequence ID" value="NZ_BAAAPZ010000019.1"/>
</dbReference>
<evidence type="ECO:0000259" key="7">
    <source>
        <dbReference type="Pfam" id="PF00330"/>
    </source>
</evidence>
<keyword evidence="6" id="KW-0004">4Fe-4S</keyword>
<dbReference type="SUPFAM" id="SSF52016">
    <property type="entry name" value="LeuD/IlvD-like"/>
    <property type="match status" value="1"/>
</dbReference>
<feature type="domain" description="Aconitase/3-isopropylmalate dehydratase large subunit alpha/beta/alpha" evidence="7">
    <location>
        <begin position="65"/>
        <end position="558"/>
    </location>
</feature>
<keyword evidence="10" id="KW-1185">Reference proteome</keyword>
<dbReference type="InterPro" id="IPR000573">
    <property type="entry name" value="AconitaseA/IPMdHydase_ssu_swvl"/>
</dbReference>
<dbReference type="InterPro" id="IPR015928">
    <property type="entry name" value="Aconitase/3IPM_dehydase_swvl"/>
</dbReference>
<keyword evidence="3" id="KW-0479">Metal-binding</keyword>
<evidence type="ECO:0000256" key="3">
    <source>
        <dbReference type="ARBA" id="ARBA00022723"/>
    </source>
</evidence>
<protein>
    <recommendedName>
        <fullName evidence="6">Aconitate hydratase</fullName>
        <shortName evidence="6">Aconitase</shortName>
        <ecNumber evidence="6">4.2.1.3</ecNumber>
    </recommendedName>
</protein>
<dbReference type="InterPro" id="IPR006249">
    <property type="entry name" value="Aconitase/IRP2"/>
</dbReference>
<reference evidence="10" key="1">
    <citation type="journal article" date="2019" name="Int. J. Syst. Evol. Microbiol.">
        <title>The Global Catalogue of Microorganisms (GCM) 10K type strain sequencing project: providing services to taxonomists for standard genome sequencing and annotation.</title>
        <authorList>
            <consortium name="The Broad Institute Genomics Platform"/>
            <consortium name="The Broad Institute Genome Sequencing Center for Infectious Disease"/>
            <person name="Wu L."/>
            <person name="Ma J."/>
        </authorList>
    </citation>
    <scope>NUCLEOTIDE SEQUENCE [LARGE SCALE GENOMIC DNA]</scope>
    <source>
        <strain evidence="10">JCM 15900</strain>
    </source>
</reference>
<dbReference type="PRINTS" id="PR00415">
    <property type="entry name" value="ACONITASE"/>
</dbReference>
<dbReference type="NCBIfam" id="NF009520">
    <property type="entry name" value="PRK12881.1"/>
    <property type="match status" value="1"/>
</dbReference>
<evidence type="ECO:0000256" key="2">
    <source>
        <dbReference type="ARBA" id="ARBA00007185"/>
    </source>
</evidence>
<evidence type="ECO:0000256" key="4">
    <source>
        <dbReference type="ARBA" id="ARBA00023004"/>
    </source>
</evidence>
<dbReference type="PROSITE" id="PS00450">
    <property type="entry name" value="ACONITASE_1"/>
    <property type="match status" value="1"/>
</dbReference>
<comment type="function">
    <text evidence="6">Catalyzes the isomerization of citrate to isocitrate via cis-aconitate.</text>
</comment>
<dbReference type="CDD" id="cd01586">
    <property type="entry name" value="AcnA_IRP"/>
    <property type="match status" value="1"/>
</dbReference>
<keyword evidence="5 6" id="KW-0411">Iron-sulfur</keyword>
<dbReference type="NCBIfam" id="NF006757">
    <property type="entry name" value="PRK09277.1"/>
    <property type="match status" value="1"/>
</dbReference>
<evidence type="ECO:0000256" key="1">
    <source>
        <dbReference type="ARBA" id="ARBA00001966"/>
    </source>
</evidence>
<dbReference type="NCBIfam" id="TIGR01341">
    <property type="entry name" value="aconitase_1"/>
    <property type="match status" value="1"/>
</dbReference>
<dbReference type="CDD" id="cd01580">
    <property type="entry name" value="AcnA_IRP_Swivel"/>
    <property type="match status" value="1"/>
</dbReference>
<dbReference type="SUPFAM" id="SSF53732">
    <property type="entry name" value="Aconitase iron-sulfur domain"/>
    <property type="match status" value="1"/>
</dbReference>
<comment type="caution">
    <text evidence="9">The sequence shown here is derived from an EMBL/GenBank/DDBJ whole genome shotgun (WGS) entry which is preliminary data.</text>
</comment>
<comment type="cofactor">
    <cofactor evidence="1">
        <name>[4Fe-4S] cluster</name>
        <dbReference type="ChEBI" id="CHEBI:49883"/>
    </cofactor>
</comment>
<dbReference type="Gene3D" id="3.30.499.10">
    <property type="entry name" value="Aconitase, domain 3"/>
    <property type="match status" value="2"/>
</dbReference>